<dbReference type="GO" id="GO:0016301">
    <property type="term" value="F:kinase activity"/>
    <property type="evidence" value="ECO:0007669"/>
    <property type="project" value="UniProtKB-KW"/>
</dbReference>
<protein>
    <submittedName>
        <fullName evidence="3">Inositol-pentakisphosphate 2-kinase</fullName>
    </submittedName>
</protein>
<keyword evidence="3" id="KW-0808">Transferase</keyword>
<dbReference type="Proteomes" id="UP000325313">
    <property type="component" value="Unassembled WGS sequence"/>
</dbReference>
<evidence type="ECO:0000313" key="2">
    <source>
        <dbReference type="EMBL" id="KAA1085611.1"/>
    </source>
</evidence>
<evidence type="ECO:0000313" key="4">
    <source>
        <dbReference type="Proteomes" id="UP000324748"/>
    </source>
</evidence>
<name>A0A5B0SE11_PUCGR</name>
<gene>
    <name evidence="3" type="primary">IPK1_3</name>
    <name evidence="2" type="synonym">IPK1_1</name>
    <name evidence="2" type="ORF">PGT21_012805</name>
    <name evidence="3" type="ORF">PGTUg99_022286</name>
</gene>
<organism evidence="3 5">
    <name type="scientific">Puccinia graminis f. sp. tritici</name>
    <dbReference type="NCBI Taxonomy" id="56615"/>
    <lineage>
        <taxon>Eukaryota</taxon>
        <taxon>Fungi</taxon>
        <taxon>Dikarya</taxon>
        <taxon>Basidiomycota</taxon>
        <taxon>Pucciniomycotina</taxon>
        <taxon>Pucciniomycetes</taxon>
        <taxon>Pucciniales</taxon>
        <taxon>Pucciniaceae</taxon>
        <taxon>Puccinia</taxon>
    </lineage>
</organism>
<evidence type="ECO:0000256" key="1">
    <source>
        <dbReference type="SAM" id="MobiDB-lite"/>
    </source>
</evidence>
<dbReference type="OrthoDB" id="10329941at2759"/>
<reference evidence="4 5" key="1">
    <citation type="submission" date="2019-05" db="EMBL/GenBank/DDBJ databases">
        <title>Emergence of the Ug99 lineage of the wheat stem rust pathogen through somatic hybridization.</title>
        <authorList>
            <person name="Li F."/>
            <person name="Upadhyaya N.M."/>
            <person name="Sperschneider J."/>
            <person name="Matny O."/>
            <person name="Nguyen-Phuc H."/>
            <person name="Mago R."/>
            <person name="Raley C."/>
            <person name="Miller M.E."/>
            <person name="Silverstein K.A.T."/>
            <person name="Henningsen E."/>
            <person name="Hirsch C.D."/>
            <person name="Visser B."/>
            <person name="Pretorius Z.A."/>
            <person name="Steffenson B.J."/>
            <person name="Schwessinger B."/>
            <person name="Dodds P.N."/>
            <person name="Figueroa M."/>
        </authorList>
    </citation>
    <scope>NUCLEOTIDE SEQUENCE [LARGE SCALE GENOMIC DNA]</scope>
    <source>
        <strain evidence="2">21-0</strain>
        <strain evidence="3 5">Ug99</strain>
    </source>
</reference>
<keyword evidence="4" id="KW-1185">Reference proteome</keyword>
<feature type="region of interest" description="Disordered" evidence="1">
    <location>
        <begin position="1"/>
        <end position="20"/>
    </location>
</feature>
<keyword evidence="3" id="KW-0418">Kinase</keyword>
<dbReference type="Proteomes" id="UP000324748">
    <property type="component" value="Unassembled WGS sequence"/>
</dbReference>
<dbReference type="EMBL" id="VDEP01000036">
    <property type="protein sequence ID" value="KAA1136022.1"/>
    <property type="molecule type" value="Genomic_DNA"/>
</dbReference>
<proteinExistence type="predicted"/>
<dbReference type="AlphaFoldDB" id="A0A5B0SE11"/>
<comment type="caution">
    <text evidence="3">The sequence shown here is derived from an EMBL/GenBank/DDBJ whole genome shotgun (WGS) entry which is preliminary data.</text>
</comment>
<evidence type="ECO:0000313" key="5">
    <source>
        <dbReference type="Proteomes" id="UP000325313"/>
    </source>
</evidence>
<accession>A0A5B0SE11</accession>
<dbReference type="EMBL" id="VSWC01000106">
    <property type="protein sequence ID" value="KAA1085611.1"/>
    <property type="molecule type" value="Genomic_DNA"/>
</dbReference>
<sequence>MAPFPQKPGGYPGIPKDTQGRKVRWPAGRVSFQPARYMYLYGWKENLLYPSTPETKSKFYRTCVFRAVWSFEAAQDPAASEPLDDYYTSAHRFCALQLFNSCHPAHLRRALD</sequence>
<evidence type="ECO:0000313" key="3">
    <source>
        <dbReference type="EMBL" id="KAA1136022.1"/>
    </source>
</evidence>